<evidence type="ECO:0000256" key="1">
    <source>
        <dbReference type="SAM" id="MobiDB-lite"/>
    </source>
</evidence>
<feature type="signal peptide" evidence="2">
    <location>
        <begin position="1"/>
        <end position="31"/>
    </location>
</feature>
<feature type="compositionally biased region" description="Basic and acidic residues" evidence="1">
    <location>
        <begin position="49"/>
        <end position="103"/>
    </location>
</feature>
<evidence type="ECO:0008006" key="5">
    <source>
        <dbReference type="Google" id="ProtNLM"/>
    </source>
</evidence>
<evidence type="ECO:0000313" key="3">
    <source>
        <dbReference type="EMBL" id="PNE40773.1"/>
    </source>
</evidence>
<dbReference type="RefSeq" id="WP_102923296.1">
    <property type="nucleotide sequence ID" value="NZ_LJSN01000002.1"/>
</dbReference>
<feature type="region of interest" description="Disordered" evidence="1">
    <location>
        <begin position="41"/>
        <end position="103"/>
    </location>
</feature>
<feature type="chain" id="PRO_5014614643" description="Secreted protein" evidence="2">
    <location>
        <begin position="32"/>
        <end position="177"/>
    </location>
</feature>
<dbReference type="AlphaFoldDB" id="A0A2N8PI95"/>
<keyword evidence="4" id="KW-1185">Reference proteome</keyword>
<evidence type="ECO:0000256" key="2">
    <source>
        <dbReference type="SAM" id="SignalP"/>
    </source>
</evidence>
<evidence type="ECO:0000313" key="4">
    <source>
        <dbReference type="Proteomes" id="UP000236047"/>
    </source>
</evidence>
<reference evidence="4" key="1">
    <citation type="submission" date="2015-09" db="EMBL/GenBank/DDBJ databases">
        <authorList>
            <person name="Graham D.E."/>
            <person name="Mahan K.M."/>
            <person name="Klingeman D.M."/>
            <person name="Fida T."/>
            <person name="Giannone R.J."/>
            <person name="Hettich R.L."/>
            <person name="Parry R.J."/>
            <person name="Spain J.C."/>
        </authorList>
    </citation>
    <scope>NUCLEOTIDE SEQUENCE [LARGE SCALE GENOMIC DNA]</scope>
    <source>
        <strain evidence="4">JCM 4701</strain>
    </source>
</reference>
<keyword evidence="2" id="KW-0732">Signal</keyword>
<comment type="caution">
    <text evidence="3">The sequence shown here is derived from an EMBL/GenBank/DDBJ whole genome shotgun (WGS) entry which is preliminary data.</text>
</comment>
<proteinExistence type="predicted"/>
<organism evidence="3 4">
    <name type="scientific">Streptomyces noursei</name>
    <name type="common">Streptomyces albulus</name>
    <dbReference type="NCBI Taxonomy" id="1971"/>
    <lineage>
        <taxon>Bacteria</taxon>
        <taxon>Bacillati</taxon>
        <taxon>Actinomycetota</taxon>
        <taxon>Actinomycetes</taxon>
        <taxon>Kitasatosporales</taxon>
        <taxon>Streptomycetaceae</taxon>
        <taxon>Streptomyces</taxon>
    </lineage>
</organism>
<dbReference type="Proteomes" id="UP000236047">
    <property type="component" value="Unassembled WGS sequence"/>
</dbReference>
<sequence>MNLRTTRTRAVLALAAAVCAATLCGAPAATAAPLPAAHAISAPVADPKPPCDENDKECQEENKRDQEGQQVDSGREQVSKDSEAAKQDISKAKDQVAECKPESKECMGKLAGDGAEQKEGMADTQKKLDAFHPEAQNDAGAAVGSTCDTFASMLPGATVDRHDGEESLADMCESMAK</sequence>
<dbReference type="EMBL" id="LJSN01000002">
    <property type="protein sequence ID" value="PNE40773.1"/>
    <property type="molecule type" value="Genomic_DNA"/>
</dbReference>
<gene>
    <name evidence="3" type="ORF">AOB60_08105</name>
</gene>
<accession>A0A2N8PI95</accession>
<protein>
    <recommendedName>
        <fullName evidence="5">Secreted protein</fullName>
    </recommendedName>
</protein>
<name>A0A2N8PI95_STRNR</name>